<dbReference type="OrthoDB" id="408493at2759"/>
<feature type="transmembrane region" description="Helical" evidence="6">
    <location>
        <begin position="12"/>
        <end position="31"/>
    </location>
</feature>
<keyword evidence="8" id="KW-1185">Reference proteome</keyword>
<keyword evidence="4 6" id="KW-0472">Membrane</keyword>
<name>A0A8H3TV47_9TREE</name>
<feature type="compositionally biased region" description="Basic and acidic residues" evidence="5">
    <location>
        <begin position="594"/>
        <end position="620"/>
    </location>
</feature>
<evidence type="ECO:0000256" key="3">
    <source>
        <dbReference type="ARBA" id="ARBA00022989"/>
    </source>
</evidence>
<dbReference type="GO" id="GO:0015165">
    <property type="term" value="F:pyrimidine nucleotide-sugar transmembrane transporter activity"/>
    <property type="evidence" value="ECO:0007669"/>
    <property type="project" value="InterPro"/>
</dbReference>
<gene>
    <name evidence="7" type="ORF">NliqN6_4217</name>
</gene>
<evidence type="ECO:0000313" key="7">
    <source>
        <dbReference type="EMBL" id="GHJ87815.1"/>
    </source>
</evidence>
<feature type="transmembrane region" description="Helical" evidence="6">
    <location>
        <begin position="334"/>
        <end position="355"/>
    </location>
</feature>
<dbReference type="AlphaFoldDB" id="A0A8H3TV47"/>
<feature type="transmembrane region" description="Helical" evidence="6">
    <location>
        <begin position="199"/>
        <end position="216"/>
    </location>
</feature>
<comment type="subcellular location">
    <subcellularLocation>
        <location evidence="1">Membrane</location>
        <topology evidence="1">Multi-pass membrane protein</topology>
    </subcellularLocation>
</comment>
<dbReference type="Proteomes" id="UP000620104">
    <property type="component" value="Unassembled WGS sequence"/>
</dbReference>
<feature type="transmembrane region" description="Helical" evidence="6">
    <location>
        <begin position="362"/>
        <end position="380"/>
    </location>
</feature>
<dbReference type="PANTHER" id="PTHR10231">
    <property type="entry name" value="NUCLEOTIDE-SUGAR TRANSMEMBRANE TRANSPORTER"/>
    <property type="match status" value="1"/>
</dbReference>
<dbReference type="GO" id="GO:0000139">
    <property type="term" value="C:Golgi membrane"/>
    <property type="evidence" value="ECO:0007669"/>
    <property type="project" value="InterPro"/>
</dbReference>
<evidence type="ECO:0008006" key="9">
    <source>
        <dbReference type="Google" id="ProtNLM"/>
    </source>
</evidence>
<reference evidence="7" key="1">
    <citation type="submission" date="2020-07" db="EMBL/GenBank/DDBJ databases">
        <title>Draft Genome Sequence of a Deep-Sea Yeast, Naganishia (Cryptococcus) liquefaciens strain N6.</title>
        <authorList>
            <person name="Han Y.W."/>
            <person name="Kajitani R."/>
            <person name="Morimoto H."/>
            <person name="Parhat M."/>
            <person name="Tsubouchi H."/>
            <person name="Bakenova O."/>
            <person name="Ogata M."/>
            <person name="Argunhan B."/>
            <person name="Aoki R."/>
            <person name="Kajiwara S."/>
            <person name="Itoh T."/>
            <person name="Iwasaki H."/>
        </authorList>
    </citation>
    <scope>NUCLEOTIDE SEQUENCE</scope>
    <source>
        <strain evidence="7">N6</strain>
    </source>
</reference>
<evidence type="ECO:0000256" key="4">
    <source>
        <dbReference type="ARBA" id="ARBA00023136"/>
    </source>
</evidence>
<comment type="caution">
    <text evidence="7">The sequence shown here is derived from an EMBL/GenBank/DDBJ whole genome shotgun (WGS) entry which is preliminary data.</text>
</comment>
<feature type="transmembrane region" description="Helical" evidence="6">
    <location>
        <begin position="264"/>
        <end position="282"/>
    </location>
</feature>
<evidence type="ECO:0000256" key="1">
    <source>
        <dbReference type="ARBA" id="ARBA00004141"/>
    </source>
</evidence>
<evidence type="ECO:0000256" key="5">
    <source>
        <dbReference type="SAM" id="MobiDB-lite"/>
    </source>
</evidence>
<evidence type="ECO:0000313" key="8">
    <source>
        <dbReference type="Proteomes" id="UP000620104"/>
    </source>
</evidence>
<protein>
    <recommendedName>
        <fullName evidence="9">UDP-galactose transporter</fullName>
    </recommendedName>
</protein>
<feature type="transmembrane region" description="Helical" evidence="6">
    <location>
        <begin position="386"/>
        <end position="406"/>
    </location>
</feature>
<dbReference type="InterPro" id="IPR037185">
    <property type="entry name" value="EmrE-like"/>
</dbReference>
<dbReference type="Pfam" id="PF04142">
    <property type="entry name" value="Nuc_sug_transp"/>
    <property type="match status" value="2"/>
</dbReference>
<evidence type="ECO:0000256" key="6">
    <source>
        <dbReference type="SAM" id="Phobius"/>
    </source>
</evidence>
<dbReference type="NCBIfam" id="TIGR00803">
    <property type="entry name" value="nst"/>
    <property type="match status" value="2"/>
</dbReference>
<feature type="compositionally biased region" description="Low complexity" evidence="5">
    <location>
        <begin position="574"/>
        <end position="589"/>
    </location>
</feature>
<evidence type="ECO:0000256" key="2">
    <source>
        <dbReference type="ARBA" id="ARBA00022692"/>
    </source>
</evidence>
<accession>A0A8H3TV47</accession>
<keyword evidence="2 6" id="KW-0812">Transmembrane</keyword>
<feature type="region of interest" description="Disordered" evidence="5">
    <location>
        <begin position="557"/>
        <end position="620"/>
    </location>
</feature>
<proteinExistence type="predicted"/>
<dbReference type="SUPFAM" id="SSF103481">
    <property type="entry name" value="Multidrug resistance efflux transporter EmrE"/>
    <property type="match status" value="1"/>
</dbReference>
<feature type="region of interest" description="Disordered" evidence="5">
    <location>
        <begin position="71"/>
        <end position="90"/>
    </location>
</feature>
<dbReference type="EMBL" id="BLZA01000023">
    <property type="protein sequence ID" value="GHJ87815.1"/>
    <property type="molecule type" value="Genomic_DNA"/>
</dbReference>
<organism evidence="7 8">
    <name type="scientific">Naganishia liquefaciens</name>
    <dbReference type="NCBI Taxonomy" id="104408"/>
    <lineage>
        <taxon>Eukaryota</taxon>
        <taxon>Fungi</taxon>
        <taxon>Dikarya</taxon>
        <taxon>Basidiomycota</taxon>
        <taxon>Agaricomycotina</taxon>
        <taxon>Tremellomycetes</taxon>
        <taxon>Filobasidiales</taxon>
        <taxon>Filobasidiaceae</taxon>
        <taxon>Naganishia</taxon>
    </lineage>
</organism>
<feature type="transmembrane region" description="Helical" evidence="6">
    <location>
        <begin position="302"/>
        <end position="328"/>
    </location>
</feature>
<dbReference type="InterPro" id="IPR007271">
    <property type="entry name" value="Nuc_sug_transpt"/>
</dbReference>
<sequence length="620" mass="66689">MGRAVDLKWVSLLTLALQNAFLSVIMHYSRISSTKSYSASSAVLMNELLKGSVSLLVALKRVDKEMLATEDRARSPTARALSDKGHVGDGSVQSRFSVSGSPGLPKQQLTSPTVGNAGYFFTPYIKRSRWQRLASEIFSPDCWKLSIPAILYVVQNNLQYVAASNLDVATFQVTYQMKILTTAFFSVLLLGKRLSSMKWISLLLLAVGVGIVQIQSTGQASTASSTANVVKEYVEHAEHRALRSDIPSSPAASSFHAEMNPFKGFMAVTAACLTSGLAGVYFEMVLKGSKADLWTRNIQLSLFSLIPALLPVLLSGSSGGGGLIGLFVEPFRNFSLWAWGTVLTQVFGGLITAVVIKYSDNILKGFATSLSIILSFLASVCLFNYPITPAFVIGSIVVLSATWMYNQPEQKKATAMTTGGPPITRMDVAVPGSPIRADAPIIGETPKPSRTPSVASLIGLANSITRSTTPSATSHGDHLRPSALAYGASAGNSTRGTPTGYFTPVMSPYPSSSALSDLSSVDYQFVHPSRTYGQNKHATSSTSSYRPTQIHVNTTNLSNSLQTTPVQEHEESMPTSPYTATTSYTSGPGVIRDSPVRERKGSLARTQRPDVDVHPYDKKW</sequence>
<keyword evidence="3 6" id="KW-1133">Transmembrane helix</keyword>